<dbReference type="GO" id="GO:0042102">
    <property type="term" value="P:positive regulation of T cell proliferation"/>
    <property type="evidence" value="ECO:0007669"/>
    <property type="project" value="TreeGrafter"/>
</dbReference>
<evidence type="ECO:0000256" key="10">
    <source>
        <dbReference type="ARBA" id="ARBA00023319"/>
    </source>
</evidence>
<keyword evidence="7" id="KW-1015">Disulfide bond</keyword>
<keyword evidence="2" id="KW-1003">Cell membrane</keyword>
<evidence type="ECO:0000313" key="14">
    <source>
        <dbReference type="Proteomes" id="UP000265000"/>
    </source>
</evidence>
<dbReference type="Proteomes" id="UP000265000">
    <property type="component" value="Unplaced"/>
</dbReference>
<evidence type="ECO:0000256" key="2">
    <source>
        <dbReference type="ARBA" id="ARBA00022475"/>
    </source>
</evidence>
<feature type="chain" id="PRO_5018558454" description="Ig-like domain-containing protein" evidence="11">
    <location>
        <begin position="21"/>
        <end position="154"/>
    </location>
</feature>
<reference evidence="13" key="1">
    <citation type="submission" date="2025-08" db="UniProtKB">
        <authorList>
            <consortium name="Ensembl"/>
        </authorList>
    </citation>
    <scope>IDENTIFICATION</scope>
</reference>
<dbReference type="SMART" id="SM00406">
    <property type="entry name" value="IGv"/>
    <property type="match status" value="1"/>
</dbReference>
<dbReference type="GO" id="GO:0042130">
    <property type="term" value="P:negative regulation of T cell proliferation"/>
    <property type="evidence" value="ECO:0007669"/>
    <property type="project" value="TreeGrafter"/>
</dbReference>
<keyword evidence="14" id="KW-1185">Reference proteome</keyword>
<dbReference type="GO" id="GO:0009897">
    <property type="term" value="C:external side of plasma membrane"/>
    <property type="evidence" value="ECO:0007669"/>
    <property type="project" value="TreeGrafter"/>
</dbReference>
<keyword evidence="6" id="KW-0472">Membrane</keyword>
<proteinExistence type="predicted"/>
<dbReference type="InterPro" id="IPR051713">
    <property type="entry name" value="T-cell_Activation_Regulation"/>
</dbReference>
<organism evidence="13 14">
    <name type="scientific">Fundulus heteroclitus</name>
    <name type="common">Killifish</name>
    <name type="synonym">Mummichog</name>
    <dbReference type="NCBI Taxonomy" id="8078"/>
    <lineage>
        <taxon>Eukaryota</taxon>
        <taxon>Metazoa</taxon>
        <taxon>Chordata</taxon>
        <taxon>Craniata</taxon>
        <taxon>Vertebrata</taxon>
        <taxon>Euteleostomi</taxon>
        <taxon>Actinopterygii</taxon>
        <taxon>Neopterygii</taxon>
        <taxon>Teleostei</taxon>
        <taxon>Neoteleostei</taxon>
        <taxon>Acanthomorphata</taxon>
        <taxon>Ovalentaria</taxon>
        <taxon>Atherinomorphae</taxon>
        <taxon>Cyprinodontiformes</taxon>
        <taxon>Fundulidae</taxon>
        <taxon>Fundulus</taxon>
    </lineage>
</organism>
<dbReference type="InterPro" id="IPR013106">
    <property type="entry name" value="Ig_V-set"/>
</dbReference>
<evidence type="ECO:0000256" key="6">
    <source>
        <dbReference type="ARBA" id="ARBA00023136"/>
    </source>
</evidence>
<keyword evidence="3" id="KW-0812">Transmembrane</keyword>
<dbReference type="GO" id="GO:0031295">
    <property type="term" value="P:T cell costimulation"/>
    <property type="evidence" value="ECO:0007669"/>
    <property type="project" value="TreeGrafter"/>
</dbReference>
<comment type="subcellular location">
    <subcellularLocation>
        <location evidence="1">Cell membrane</location>
        <topology evidence="1">Single-pass type I membrane protein</topology>
    </subcellularLocation>
</comment>
<reference evidence="13" key="2">
    <citation type="submission" date="2025-09" db="UniProtKB">
        <authorList>
            <consortium name="Ensembl"/>
        </authorList>
    </citation>
    <scope>IDENTIFICATION</scope>
</reference>
<dbReference type="InterPro" id="IPR036179">
    <property type="entry name" value="Ig-like_dom_sf"/>
</dbReference>
<keyword evidence="8" id="KW-0675">Receptor</keyword>
<dbReference type="PROSITE" id="PS50835">
    <property type="entry name" value="IG_LIKE"/>
    <property type="match status" value="1"/>
</dbReference>
<evidence type="ECO:0000256" key="11">
    <source>
        <dbReference type="SAM" id="SignalP"/>
    </source>
</evidence>
<evidence type="ECO:0000313" key="13">
    <source>
        <dbReference type="Ensembl" id="ENSFHEP00000021475.1"/>
    </source>
</evidence>
<dbReference type="Pfam" id="PF07686">
    <property type="entry name" value="V-set"/>
    <property type="match status" value="1"/>
</dbReference>
<dbReference type="InterPro" id="IPR007110">
    <property type="entry name" value="Ig-like_dom"/>
</dbReference>
<dbReference type="InterPro" id="IPR013783">
    <property type="entry name" value="Ig-like_fold"/>
</dbReference>
<sequence>MLLPFSEHLLSSFFLLLAAAAVCPSHLAVNASFFLTSLLCDVSSPADQINIRAESGETVILPCRAPENQTVTSAEWRRTDLESGQPVHLYRKEKLDEETQSPSFRNRTDLQDVENGDVSLVLQKVTTADTGTYECPSRGCGSLRRDVCRLISWS</sequence>
<name>A0A3Q2TWV2_FUNHE</name>
<dbReference type="GeneTree" id="ENSGT00940000172190"/>
<accession>A0A3Q2TWV2</accession>
<evidence type="ECO:0000256" key="3">
    <source>
        <dbReference type="ARBA" id="ARBA00022692"/>
    </source>
</evidence>
<dbReference type="GO" id="GO:0071222">
    <property type="term" value="P:cellular response to lipopolysaccharide"/>
    <property type="evidence" value="ECO:0007669"/>
    <property type="project" value="TreeGrafter"/>
</dbReference>
<evidence type="ECO:0000256" key="7">
    <source>
        <dbReference type="ARBA" id="ARBA00023157"/>
    </source>
</evidence>
<protein>
    <recommendedName>
        <fullName evidence="12">Ig-like domain-containing protein</fullName>
    </recommendedName>
</protein>
<dbReference type="GO" id="GO:0007166">
    <property type="term" value="P:cell surface receptor signaling pathway"/>
    <property type="evidence" value="ECO:0007669"/>
    <property type="project" value="TreeGrafter"/>
</dbReference>
<evidence type="ECO:0000259" key="12">
    <source>
        <dbReference type="PROSITE" id="PS50835"/>
    </source>
</evidence>
<feature type="signal peptide" evidence="11">
    <location>
        <begin position="1"/>
        <end position="20"/>
    </location>
</feature>
<keyword evidence="4 11" id="KW-0732">Signal</keyword>
<dbReference type="Ensembl" id="ENSFHET00000015391.1">
    <property type="protein sequence ID" value="ENSFHEP00000021475.1"/>
    <property type="gene ID" value="ENSFHEG00000001236.1"/>
</dbReference>
<dbReference type="AlphaFoldDB" id="A0A3Q2TWV2"/>
<evidence type="ECO:0000256" key="1">
    <source>
        <dbReference type="ARBA" id="ARBA00004251"/>
    </source>
</evidence>
<dbReference type="PANTHER" id="PTHR25466">
    <property type="entry name" value="T-LYMPHOCYTE ACTIVATION ANTIGEN"/>
    <property type="match status" value="1"/>
</dbReference>
<evidence type="ECO:0000256" key="5">
    <source>
        <dbReference type="ARBA" id="ARBA00022989"/>
    </source>
</evidence>
<dbReference type="PANTHER" id="PTHR25466:SF9">
    <property type="entry name" value="FIBRONECTIN TYPE-III DOMAIN-CONTAINING PROTEIN"/>
    <property type="match status" value="1"/>
</dbReference>
<evidence type="ECO:0000256" key="4">
    <source>
        <dbReference type="ARBA" id="ARBA00022729"/>
    </source>
</evidence>
<evidence type="ECO:0000256" key="9">
    <source>
        <dbReference type="ARBA" id="ARBA00023180"/>
    </source>
</evidence>
<keyword evidence="10" id="KW-0393">Immunoglobulin domain</keyword>
<dbReference type="GO" id="GO:0006955">
    <property type="term" value="P:immune response"/>
    <property type="evidence" value="ECO:0007669"/>
    <property type="project" value="TreeGrafter"/>
</dbReference>
<dbReference type="Gene3D" id="2.60.40.10">
    <property type="entry name" value="Immunoglobulins"/>
    <property type="match status" value="1"/>
</dbReference>
<dbReference type="SUPFAM" id="SSF48726">
    <property type="entry name" value="Immunoglobulin"/>
    <property type="match status" value="1"/>
</dbReference>
<evidence type="ECO:0000256" key="8">
    <source>
        <dbReference type="ARBA" id="ARBA00023170"/>
    </source>
</evidence>
<keyword evidence="9" id="KW-0325">Glycoprotein</keyword>
<keyword evidence="5" id="KW-1133">Transmembrane helix</keyword>
<feature type="domain" description="Ig-like" evidence="12">
    <location>
        <begin position="45"/>
        <end position="135"/>
    </location>
</feature>